<evidence type="ECO:0000313" key="2">
    <source>
        <dbReference type="EMBL" id="GEN03230.1"/>
    </source>
</evidence>
<reference evidence="2 4" key="2">
    <citation type="submission" date="2019-07" db="EMBL/GenBank/DDBJ databases">
        <title>Whole genome shotgun sequence of Acetobacter indonesiensis NBRC 16471.</title>
        <authorList>
            <person name="Hosoyama A."/>
            <person name="Uohara A."/>
            <person name="Ohji S."/>
            <person name="Ichikawa N."/>
        </authorList>
    </citation>
    <scope>NUCLEOTIDE SEQUENCE [LARGE SCALE GENOMIC DNA]</scope>
    <source>
        <strain evidence="2 4">NBRC 16471</strain>
    </source>
</reference>
<proteinExistence type="predicted"/>
<dbReference type="EMBL" id="BJXQ01000006">
    <property type="protein sequence ID" value="GEN03230.1"/>
    <property type="molecule type" value="Genomic_DNA"/>
</dbReference>
<dbReference type="GO" id="GO:0016740">
    <property type="term" value="F:transferase activity"/>
    <property type="evidence" value="ECO:0007669"/>
    <property type="project" value="UniProtKB-KW"/>
</dbReference>
<accession>A0A6N3T5J3</accession>
<dbReference type="Gene3D" id="3.90.550.60">
    <property type="match status" value="1"/>
</dbReference>
<dbReference type="Proteomes" id="UP000032673">
    <property type="component" value="Unassembled WGS sequence"/>
</dbReference>
<keyword evidence="1" id="KW-0808">Transferase</keyword>
<protein>
    <submittedName>
        <fullName evidence="1">Glycosyl transferase</fullName>
    </submittedName>
</protein>
<evidence type="ECO:0000313" key="4">
    <source>
        <dbReference type="Proteomes" id="UP000321104"/>
    </source>
</evidence>
<evidence type="ECO:0000313" key="1">
    <source>
        <dbReference type="EMBL" id="GAN62494.1"/>
    </source>
</evidence>
<dbReference type="AlphaFoldDB" id="A0A6N3T5J3"/>
<gene>
    <name evidence="1" type="ORF">Abin_007_184</name>
    <name evidence="2" type="ORF">AIN02nite_12550</name>
</gene>
<keyword evidence="3" id="KW-1185">Reference proteome</keyword>
<reference evidence="1 3" key="1">
    <citation type="submission" date="2012-11" db="EMBL/GenBank/DDBJ databases">
        <title>Whole genome sequence of Acetobacter indonesiensis 5H-1.</title>
        <authorList>
            <person name="Azuma Y."/>
            <person name="Higashiura N."/>
            <person name="Hirakawa H."/>
            <person name="Matsushita K."/>
        </authorList>
    </citation>
    <scope>NUCLEOTIDE SEQUENCE [LARGE SCALE GENOMIC DNA]</scope>
    <source>
        <strain evidence="1 3">5H-1</strain>
    </source>
</reference>
<dbReference type="RefSeq" id="WP_048845012.1">
    <property type="nucleotide sequence ID" value="NZ_BAMW01000007.1"/>
</dbReference>
<name>A0A6N3T5J3_9PROT</name>
<dbReference type="Proteomes" id="UP000321104">
    <property type="component" value="Unassembled WGS sequence"/>
</dbReference>
<organism evidence="2 4">
    <name type="scientific">Acetobacter indonesiensis</name>
    <dbReference type="NCBI Taxonomy" id="104101"/>
    <lineage>
        <taxon>Bacteria</taxon>
        <taxon>Pseudomonadati</taxon>
        <taxon>Pseudomonadota</taxon>
        <taxon>Alphaproteobacteria</taxon>
        <taxon>Acetobacterales</taxon>
        <taxon>Acetobacteraceae</taxon>
        <taxon>Acetobacter</taxon>
    </lineage>
</organism>
<comment type="caution">
    <text evidence="2">The sequence shown here is derived from an EMBL/GenBank/DDBJ whole genome shotgun (WGS) entry which is preliminary data.</text>
</comment>
<dbReference type="EMBL" id="BAMW01000007">
    <property type="protein sequence ID" value="GAN62494.1"/>
    <property type="molecule type" value="Genomic_DNA"/>
</dbReference>
<evidence type="ECO:0000313" key="3">
    <source>
        <dbReference type="Proteomes" id="UP000032673"/>
    </source>
</evidence>
<sequence length="145" mass="16268">MFYFGVEGLEDGHLLGDRIVTEQKLLRAVNLTVVITDFNRKPYLLPSQQKLSNALQAASTWADRLSVVVADNSQTVTDDEACGAKVIPNLNLGGSGGFTRGLLYAKDNHYTHCLFMDDIISYQKYLWKVKTYPYHGVKKESAFTM</sequence>